<evidence type="ECO:0000259" key="3">
    <source>
        <dbReference type="PROSITE" id="PS51186"/>
    </source>
</evidence>
<sequence length="168" mass="19259">MIEAVITVRNAREGDAQSIADVHDAAWRDAYRGVIPGRELERMIARRGPRWWHSAIMRGSRLLVLDFDEIIGGYASYGRNRVPSLRYGGEVFELYVAPEFQGLGFGKRLFELARKDLAEHGYSSFVVWALADNERAVEFYRRLGGRNVREAQERFGSETRARLAFAFE</sequence>
<keyword evidence="1" id="KW-0808">Transferase</keyword>
<dbReference type="STRING" id="1612308.SAMN05444581_11633"/>
<keyword evidence="2" id="KW-0012">Acyltransferase</keyword>
<evidence type="ECO:0000256" key="1">
    <source>
        <dbReference type="ARBA" id="ARBA00022679"/>
    </source>
</evidence>
<organism evidence="4 5">
    <name type="scientific">Methylocapsa palsarum</name>
    <dbReference type="NCBI Taxonomy" id="1612308"/>
    <lineage>
        <taxon>Bacteria</taxon>
        <taxon>Pseudomonadati</taxon>
        <taxon>Pseudomonadota</taxon>
        <taxon>Alphaproteobacteria</taxon>
        <taxon>Hyphomicrobiales</taxon>
        <taxon>Beijerinckiaceae</taxon>
        <taxon>Methylocapsa</taxon>
    </lineage>
</organism>
<accession>A0A1I4BTH1</accession>
<proteinExistence type="predicted"/>
<dbReference type="Gene3D" id="3.40.630.30">
    <property type="match status" value="1"/>
</dbReference>
<evidence type="ECO:0000256" key="2">
    <source>
        <dbReference type="ARBA" id="ARBA00023315"/>
    </source>
</evidence>
<dbReference type="Pfam" id="PF00583">
    <property type="entry name" value="Acetyltransf_1"/>
    <property type="match status" value="1"/>
</dbReference>
<dbReference type="Proteomes" id="UP000198755">
    <property type="component" value="Unassembled WGS sequence"/>
</dbReference>
<dbReference type="GO" id="GO:0016747">
    <property type="term" value="F:acyltransferase activity, transferring groups other than amino-acyl groups"/>
    <property type="evidence" value="ECO:0007669"/>
    <property type="project" value="InterPro"/>
</dbReference>
<dbReference type="InterPro" id="IPR000182">
    <property type="entry name" value="GNAT_dom"/>
</dbReference>
<dbReference type="PANTHER" id="PTHR43877">
    <property type="entry name" value="AMINOALKYLPHOSPHONATE N-ACETYLTRANSFERASE-RELATED-RELATED"/>
    <property type="match status" value="1"/>
</dbReference>
<feature type="domain" description="N-acetyltransferase" evidence="3">
    <location>
        <begin position="6"/>
        <end position="168"/>
    </location>
</feature>
<reference evidence="4 5" key="1">
    <citation type="submission" date="2016-10" db="EMBL/GenBank/DDBJ databases">
        <authorList>
            <person name="de Groot N.N."/>
        </authorList>
    </citation>
    <scope>NUCLEOTIDE SEQUENCE [LARGE SCALE GENOMIC DNA]</scope>
    <source>
        <strain evidence="4 5">NE2</strain>
    </source>
</reference>
<evidence type="ECO:0000313" key="4">
    <source>
        <dbReference type="EMBL" id="SFK71306.1"/>
    </source>
</evidence>
<dbReference type="OrthoDB" id="9799154at2"/>
<keyword evidence="5" id="KW-1185">Reference proteome</keyword>
<keyword evidence="4" id="KW-0687">Ribonucleoprotein</keyword>
<name>A0A1I4BTH1_9HYPH</name>
<dbReference type="SUPFAM" id="SSF55729">
    <property type="entry name" value="Acyl-CoA N-acyltransferases (Nat)"/>
    <property type="match status" value="1"/>
</dbReference>
<evidence type="ECO:0000313" key="5">
    <source>
        <dbReference type="Proteomes" id="UP000198755"/>
    </source>
</evidence>
<dbReference type="InterPro" id="IPR016181">
    <property type="entry name" value="Acyl_CoA_acyltransferase"/>
</dbReference>
<dbReference type="RefSeq" id="WP_091685300.1">
    <property type="nucleotide sequence ID" value="NZ_FOSN01000016.1"/>
</dbReference>
<dbReference type="EMBL" id="FOSN01000016">
    <property type="protein sequence ID" value="SFK71306.1"/>
    <property type="molecule type" value="Genomic_DNA"/>
</dbReference>
<dbReference type="InterPro" id="IPR050832">
    <property type="entry name" value="Bact_Acetyltransf"/>
</dbReference>
<keyword evidence="4" id="KW-0689">Ribosomal protein</keyword>
<dbReference type="CDD" id="cd04301">
    <property type="entry name" value="NAT_SF"/>
    <property type="match status" value="1"/>
</dbReference>
<protein>
    <submittedName>
        <fullName evidence="4">Ribosomal protein S18 acetylase RimI</fullName>
    </submittedName>
</protein>
<dbReference type="AlphaFoldDB" id="A0A1I4BTH1"/>
<dbReference type="PROSITE" id="PS51186">
    <property type="entry name" value="GNAT"/>
    <property type="match status" value="1"/>
</dbReference>
<dbReference type="GO" id="GO:0005840">
    <property type="term" value="C:ribosome"/>
    <property type="evidence" value="ECO:0007669"/>
    <property type="project" value="UniProtKB-KW"/>
</dbReference>
<gene>
    <name evidence="4" type="ORF">SAMN05444581_11633</name>
</gene>